<protein>
    <recommendedName>
        <fullName evidence="4">Zn(2)-C6 fungal-type domain-containing protein</fullName>
    </recommendedName>
</protein>
<name>A0A9P6DUN0_9AGAM</name>
<sequence>MPPLRPRKDESDSPVDENERGPTKDSNGDPKPKRKRQSQSCDACRARKVRCTRDTPDHPQQSCKHCITLGVKCTYEYQPKKRGPPNLYLRRLQEAAAASQGQQQQQQPSPPSTTVSHPPALSSSGPRHPSSLPSPPNSTGSGGYFDHSLNNLLPSAYPIAADNFNFSFDTPQAPSSASRQNGLSMSSGIPRPSSSSGRSDHSVHHPSQSPQHHSTPTLSDSYPSLRGTLHWPIPSPSPSHSNIPSNSGEVRRTYPPLNYFTTQRHSLDNLPVPREQIMDILKLFFSFVYPLTPCIHKPSFMGDIANHREERDPLFFALILSTPRSYLPFFDRSVVRKLAFYCSEASRLITVAGYDSPCSMQVVIRYFDTVYHFCEGHDATSHACFGEAAHIAVTLHMHEEASYETLDPIETEIRRRVFWLLFGADKSMAILLGRPICLRDEDCTLHFPKEVDDEYITLAGVQDQPRGTTAVVSGLNYITRIFALLGEILVRIRVDKRAPPHGSLATDRLAEIRALHTRIINALAHAPAPLKLKMNNAHTPSHGQGNSGDYGGLGSHHATVLEVRNFFDNPHASRANASNAFLVMQANLYVTQQLVRFVIEQYRDELVAMIRARPGSGVDTSELSRGWTTDDREAVASDLLNVLHAIPIQCIATNGPSLVHKVRFVASTLLDAVRKAETAPDSAARAHAYLWDFLSILSEIERNYLLDDERDEVTNSGSIPMMGNRC</sequence>
<feature type="domain" description="Zn(2)-C6 fungal-type" evidence="4">
    <location>
        <begin position="40"/>
        <end position="75"/>
    </location>
</feature>
<dbReference type="Pfam" id="PF04082">
    <property type="entry name" value="Fungal_trans"/>
    <property type="match status" value="1"/>
</dbReference>
<dbReference type="CDD" id="cd12148">
    <property type="entry name" value="fungal_TF_MHR"/>
    <property type="match status" value="1"/>
</dbReference>
<feature type="compositionally biased region" description="Basic and acidic residues" evidence="3">
    <location>
        <begin position="1"/>
        <end position="31"/>
    </location>
</feature>
<evidence type="ECO:0000256" key="1">
    <source>
        <dbReference type="ARBA" id="ARBA00022723"/>
    </source>
</evidence>
<feature type="region of interest" description="Disordered" evidence="3">
    <location>
        <begin position="171"/>
        <end position="221"/>
    </location>
</feature>
<evidence type="ECO:0000259" key="4">
    <source>
        <dbReference type="PROSITE" id="PS50048"/>
    </source>
</evidence>
<dbReference type="AlphaFoldDB" id="A0A9P6DUN0"/>
<feature type="region of interest" description="Disordered" evidence="3">
    <location>
        <begin position="1"/>
        <end position="63"/>
    </location>
</feature>
<feature type="compositionally biased region" description="Low complexity" evidence="3">
    <location>
        <begin position="238"/>
        <end position="247"/>
    </location>
</feature>
<feature type="region of interest" description="Disordered" evidence="3">
    <location>
        <begin position="93"/>
        <end position="143"/>
    </location>
</feature>
<dbReference type="InterPro" id="IPR050987">
    <property type="entry name" value="AtrR-like"/>
</dbReference>
<evidence type="ECO:0000313" key="5">
    <source>
        <dbReference type="EMBL" id="KAF9511809.1"/>
    </source>
</evidence>
<feature type="compositionally biased region" description="Low complexity" evidence="3">
    <location>
        <begin position="94"/>
        <end position="107"/>
    </location>
</feature>
<accession>A0A9P6DUN0</accession>
<dbReference type="Gene3D" id="4.10.240.10">
    <property type="entry name" value="Zn(2)-C6 fungal-type DNA-binding domain"/>
    <property type="match status" value="1"/>
</dbReference>
<keyword evidence="2" id="KW-0539">Nucleus</keyword>
<feature type="compositionally biased region" description="Polar residues" evidence="3">
    <location>
        <begin position="171"/>
        <end position="183"/>
    </location>
</feature>
<dbReference type="PROSITE" id="PS00463">
    <property type="entry name" value="ZN2_CY6_FUNGAL_1"/>
    <property type="match status" value="1"/>
</dbReference>
<dbReference type="GO" id="GO:0003677">
    <property type="term" value="F:DNA binding"/>
    <property type="evidence" value="ECO:0007669"/>
    <property type="project" value="InterPro"/>
</dbReference>
<dbReference type="OrthoDB" id="1708823at2759"/>
<dbReference type="GO" id="GO:0008270">
    <property type="term" value="F:zinc ion binding"/>
    <property type="evidence" value="ECO:0007669"/>
    <property type="project" value="InterPro"/>
</dbReference>
<dbReference type="InterPro" id="IPR001138">
    <property type="entry name" value="Zn2Cys6_DnaBD"/>
</dbReference>
<gene>
    <name evidence="5" type="ORF">BS47DRAFT_1372947</name>
</gene>
<feature type="compositionally biased region" description="Polar residues" evidence="3">
    <location>
        <begin position="113"/>
        <end position="125"/>
    </location>
</feature>
<dbReference type="SUPFAM" id="SSF57701">
    <property type="entry name" value="Zn2/Cys6 DNA-binding domain"/>
    <property type="match status" value="1"/>
</dbReference>
<dbReference type="Proteomes" id="UP000886523">
    <property type="component" value="Unassembled WGS sequence"/>
</dbReference>
<dbReference type="InterPro" id="IPR007219">
    <property type="entry name" value="XnlR_reg_dom"/>
</dbReference>
<feature type="compositionally biased region" description="Low complexity" evidence="3">
    <location>
        <begin position="184"/>
        <end position="197"/>
    </location>
</feature>
<dbReference type="CDD" id="cd00067">
    <property type="entry name" value="GAL4"/>
    <property type="match status" value="1"/>
</dbReference>
<dbReference type="PANTHER" id="PTHR46910">
    <property type="entry name" value="TRANSCRIPTION FACTOR PDR1"/>
    <property type="match status" value="1"/>
</dbReference>
<dbReference type="SMART" id="SM00066">
    <property type="entry name" value="GAL4"/>
    <property type="match status" value="1"/>
</dbReference>
<dbReference type="GO" id="GO:0000981">
    <property type="term" value="F:DNA-binding transcription factor activity, RNA polymerase II-specific"/>
    <property type="evidence" value="ECO:0007669"/>
    <property type="project" value="InterPro"/>
</dbReference>
<evidence type="ECO:0000256" key="2">
    <source>
        <dbReference type="ARBA" id="ARBA00023242"/>
    </source>
</evidence>
<dbReference type="PANTHER" id="PTHR46910:SF40">
    <property type="entry name" value="ZN(II)2CYS6 TRANSCRIPTION FACTOR (EUROFUNG)"/>
    <property type="match status" value="1"/>
</dbReference>
<dbReference type="EMBL" id="MU128995">
    <property type="protein sequence ID" value="KAF9511809.1"/>
    <property type="molecule type" value="Genomic_DNA"/>
</dbReference>
<dbReference type="GO" id="GO:0006351">
    <property type="term" value="P:DNA-templated transcription"/>
    <property type="evidence" value="ECO:0007669"/>
    <property type="project" value="InterPro"/>
</dbReference>
<dbReference type="PROSITE" id="PS50048">
    <property type="entry name" value="ZN2_CY6_FUNGAL_2"/>
    <property type="match status" value="1"/>
</dbReference>
<dbReference type="InterPro" id="IPR036864">
    <property type="entry name" value="Zn2-C6_fun-type_DNA-bd_sf"/>
</dbReference>
<reference evidence="5" key="1">
    <citation type="journal article" date="2020" name="Nat. Commun.">
        <title>Large-scale genome sequencing of mycorrhizal fungi provides insights into the early evolution of symbiotic traits.</title>
        <authorList>
            <person name="Miyauchi S."/>
            <person name="Kiss E."/>
            <person name="Kuo A."/>
            <person name="Drula E."/>
            <person name="Kohler A."/>
            <person name="Sanchez-Garcia M."/>
            <person name="Morin E."/>
            <person name="Andreopoulos B."/>
            <person name="Barry K.W."/>
            <person name="Bonito G."/>
            <person name="Buee M."/>
            <person name="Carver A."/>
            <person name="Chen C."/>
            <person name="Cichocki N."/>
            <person name="Clum A."/>
            <person name="Culley D."/>
            <person name="Crous P.W."/>
            <person name="Fauchery L."/>
            <person name="Girlanda M."/>
            <person name="Hayes R.D."/>
            <person name="Keri Z."/>
            <person name="LaButti K."/>
            <person name="Lipzen A."/>
            <person name="Lombard V."/>
            <person name="Magnuson J."/>
            <person name="Maillard F."/>
            <person name="Murat C."/>
            <person name="Nolan M."/>
            <person name="Ohm R.A."/>
            <person name="Pangilinan J."/>
            <person name="Pereira M.F."/>
            <person name="Perotto S."/>
            <person name="Peter M."/>
            <person name="Pfister S."/>
            <person name="Riley R."/>
            <person name="Sitrit Y."/>
            <person name="Stielow J.B."/>
            <person name="Szollosi G."/>
            <person name="Zifcakova L."/>
            <person name="Stursova M."/>
            <person name="Spatafora J.W."/>
            <person name="Tedersoo L."/>
            <person name="Vaario L.M."/>
            <person name="Yamada A."/>
            <person name="Yan M."/>
            <person name="Wang P."/>
            <person name="Xu J."/>
            <person name="Bruns T."/>
            <person name="Baldrian P."/>
            <person name="Vilgalys R."/>
            <person name="Dunand C."/>
            <person name="Henrissat B."/>
            <person name="Grigoriev I.V."/>
            <person name="Hibbett D."/>
            <person name="Nagy L.G."/>
            <person name="Martin F.M."/>
        </authorList>
    </citation>
    <scope>NUCLEOTIDE SEQUENCE</scope>
    <source>
        <strain evidence="5">UP504</strain>
    </source>
</reference>
<comment type="caution">
    <text evidence="5">The sequence shown here is derived from an EMBL/GenBank/DDBJ whole genome shotgun (WGS) entry which is preliminary data.</text>
</comment>
<keyword evidence="6" id="KW-1185">Reference proteome</keyword>
<dbReference type="SMART" id="SM00906">
    <property type="entry name" value="Fungal_trans"/>
    <property type="match status" value="1"/>
</dbReference>
<feature type="region of interest" description="Disordered" evidence="3">
    <location>
        <begin position="229"/>
        <end position="248"/>
    </location>
</feature>
<organism evidence="5 6">
    <name type="scientific">Hydnum rufescens UP504</name>
    <dbReference type="NCBI Taxonomy" id="1448309"/>
    <lineage>
        <taxon>Eukaryota</taxon>
        <taxon>Fungi</taxon>
        <taxon>Dikarya</taxon>
        <taxon>Basidiomycota</taxon>
        <taxon>Agaricomycotina</taxon>
        <taxon>Agaricomycetes</taxon>
        <taxon>Cantharellales</taxon>
        <taxon>Hydnaceae</taxon>
        <taxon>Hydnum</taxon>
    </lineage>
</organism>
<evidence type="ECO:0000313" key="6">
    <source>
        <dbReference type="Proteomes" id="UP000886523"/>
    </source>
</evidence>
<dbReference type="Pfam" id="PF00172">
    <property type="entry name" value="Zn_clus"/>
    <property type="match status" value="1"/>
</dbReference>
<proteinExistence type="predicted"/>
<feature type="compositionally biased region" description="Low complexity" evidence="3">
    <location>
        <begin position="205"/>
        <end position="214"/>
    </location>
</feature>
<keyword evidence="1" id="KW-0479">Metal-binding</keyword>
<evidence type="ECO:0000256" key="3">
    <source>
        <dbReference type="SAM" id="MobiDB-lite"/>
    </source>
</evidence>